<dbReference type="Pfam" id="PF00557">
    <property type="entry name" value="Peptidase_M24"/>
    <property type="match status" value="1"/>
</dbReference>
<dbReference type="PANTHER" id="PTHR46112:SF3">
    <property type="entry name" value="AMINOPEPTIDASE YPDF"/>
    <property type="match status" value="1"/>
</dbReference>
<feature type="domain" description="Creatinase N-terminal" evidence="2">
    <location>
        <begin position="6"/>
        <end position="136"/>
    </location>
</feature>
<gene>
    <name evidence="3" type="ORF">NRE15_08680</name>
</gene>
<dbReference type="InterPro" id="IPR000994">
    <property type="entry name" value="Pept_M24"/>
</dbReference>
<keyword evidence="4" id="KW-1185">Reference proteome</keyword>
<sequence>MYSKKIHQLQAKMREHGISNQLISDPSSINYFTGYFTQPGERMLLLVIHAEGNQHQLYLNRLFPSANLSEIQDHVIEVIVYNDGEPILNQVAASLAEGPSSIDKYWPSHFLLDLLAIDSNIQAVNQSHLVDDLRAIKSPEEQALMAQASHYNDQAMEQLIPLIAQGLSENELKNHLGEIYLALSGNSFSFPPIIAFGANGADPHHETDDSKPTLGNSVVIDIGSSYQGYCSDMTRTVFYGQPSAKALEIYAVVKQANEAAIAAIKPGVPFSHIDAIARDIITQAGYGDYFTHRLGHFIGRDVHEAGDVSAFNHQLIEEGHTFSIEPGIYLPGELGVRIEDLVIATADGCKVLNHVTKEPIILDVP</sequence>
<dbReference type="InterPro" id="IPR000587">
    <property type="entry name" value="Creatinase_N"/>
</dbReference>
<evidence type="ECO:0000259" key="2">
    <source>
        <dbReference type="Pfam" id="PF01321"/>
    </source>
</evidence>
<dbReference type="InterPro" id="IPR036005">
    <property type="entry name" value="Creatinase/aminopeptidase-like"/>
</dbReference>
<dbReference type="CDD" id="cd01092">
    <property type="entry name" value="APP-like"/>
    <property type="match status" value="1"/>
</dbReference>
<accession>A0ABY5P3A8</accession>
<proteinExistence type="predicted"/>
<dbReference type="SUPFAM" id="SSF55920">
    <property type="entry name" value="Creatinase/aminopeptidase"/>
    <property type="match status" value="1"/>
</dbReference>
<dbReference type="Gene3D" id="3.90.230.10">
    <property type="entry name" value="Creatinase/methionine aminopeptidase superfamily"/>
    <property type="match status" value="1"/>
</dbReference>
<evidence type="ECO:0000313" key="4">
    <source>
        <dbReference type="Proteomes" id="UP001315967"/>
    </source>
</evidence>
<dbReference type="Pfam" id="PF01321">
    <property type="entry name" value="Creatinase_N"/>
    <property type="match status" value="1"/>
</dbReference>
<dbReference type="SUPFAM" id="SSF53092">
    <property type="entry name" value="Creatinase/prolidase N-terminal domain"/>
    <property type="match status" value="1"/>
</dbReference>
<dbReference type="PANTHER" id="PTHR46112">
    <property type="entry name" value="AMINOPEPTIDASE"/>
    <property type="match status" value="1"/>
</dbReference>
<dbReference type="InterPro" id="IPR029149">
    <property type="entry name" value="Creatin/AminoP/Spt16_N"/>
</dbReference>
<evidence type="ECO:0000313" key="3">
    <source>
        <dbReference type="EMBL" id="UUX32990.1"/>
    </source>
</evidence>
<dbReference type="InterPro" id="IPR050659">
    <property type="entry name" value="Peptidase_M24B"/>
</dbReference>
<dbReference type="Gene3D" id="3.40.350.10">
    <property type="entry name" value="Creatinase/prolidase N-terminal domain"/>
    <property type="match status" value="1"/>
</dbReference>
<name>A0ABY5P3A8_9LACT</name>
<feature type="domain" description="Peptidase M24" evidence="1">
    <location>
        <begin position="144"/>
        <end position="345"/>
    </location>
</feature>
<dbReference type="RefSeq" id="WP_313792490.1">
    <property type="nucleotide sequence ID" value="NZ_CP102453.1"/>
</dbReference>
<organism evidence="3 4">
    <name type="scientific">Fundicoccus culcitae</name>
    <dbReference type="NCBI Taxonomy" id="2969821"/>
    <lineage>
        <taxon>Bacteria</taxon>
        <taxon>Bacillati</taxon>
        <taxon>Bacillota</taxon>
        <taxon>Bacilli</taxon>
        <taxon>Lactobacillales</taxon>
        <taxon>Aerococcaceae</taxon>
        <taxon>Fundicoccus</taxon>
    </lineage>
</organism>
<evidence type="ECO:0000259" key="1">
    <source>
        <dbReference type="Pfam" id="PF00557"/>
    </source>
</evidence>
<reference evidence="3 4" key="1">
    <citation type="submission" date="2022-08" db="EMBL/GenBank/DDBJ databases">
        <title>Aerococcaceae sp. nov isolated from spoiled eye mask.</title>
        <authorList>
            <person name="Zhou G."/>
            <person name="Xie X.-B."/>
            <person name="Shi Q.-S."/>
            <person name="Wang Y.-S."/>
            <person name="Wen X."/>
            <person name="Peng H."/>
            <person name="Yang X.-J."/>
            <person name="Tao H.-B."/>
            <person name="Huang X.-M."/>
        </authorList>
    </citation>
    <scope>NUCLEOTIDE SEQUENCE [LARGE SCALE GENOMIC DNA]</scope>
    <source>
        <strain evidence="4">DM20194951</strain>
    </source>
</reference>
<dbReference type="EMBL" id="CP102453">
    <property type="protein sequence ID" value="UUX32990.1"/>
    <property type="molecule type" value="Genomic_DNA"/>
</dbReference>
<protein>
    <submittedName>
        <fullName evidence="3">Xaa-Pro peptidase family protein</fullName>
    </submittedName>
</protein>
<dbReference type="Proteomes" id="UP001315967">
    <property type="component" value="Chromosome"/>
</dbReference>